<keyword evidence="1" id="KW-0175">Coiled coil</keyword>
<dbReference type="Gene3D" id="1.20.1270.60">
    <property type="entry name" value="Arfaptin homology (AH) domain/BAR domain"/>
    <property type="match status" value="1"/>
</dbReference>
<name>A0A7S1BP35_9STRA</name>
<evidence type="ECO:0008006" key="3">
    <source>
        <dbReference type="Google" id="ProtNLM"/>
    </source>
</evidence>
<feature type="coiled-coil region" evidence="1">
    <location>
        <begin position="19"/>
        <end position="46"/>
    </location>
</feature>
<proteinExistence type="predicted"/>
<dbReference type="InterPro" id="IPR027267">
    <property type="entry name" value="AH/BAR_dom_sf"/>
</dbReference>
<dbReference type="EMBL" id="HBFR01026830">
    <property type="protein sequence ID" value="CAD8892141.1"/>
    <property type="molecule type" value="Transcribed_RNA"/>
</dbReference>
<accession>A0A7S1BP35</accession>
<dbReference type="AlphaFoldDB" id="A0A7S1BP35"/>
<gene>
    <name evidence="2" type="ORF">CHYS00102_LOCUS19347</name>
</gene>
<sequence>MRKLRLKEKLKASINSNPTSKATSDISKYIKELKDLQQRLNILGKAVKFHYDTLSKRTKVRSKTIKKLGKLAENTPLEDYISNSMKAPYSAYSRVSSNMDLRTNKSLYNFFHDVVMYVDEWRNLINKFASLTVPQMQEFLIEVDHYNSKLNFWEQRNKDMGKKEKFEGMVKDKLKRNKIKLSIAQKYYDDASARCALFMKEVTERAWVDLLPVVVKVIEMDANYHGNMSEFSDILMNATIPCLKSLGLEGDDSRGGDFLTKYESRDDSENKCFPVKKDLGKKFSLDESTEAHVDDFLIPLAYQNPIVNKFTHSISSPVTDLLEEKGHGSVVTERDLYDEFLPPTALDNENVSERDDPDELDMCSLQSFTCNGSFENTTAMPLKVLKRRAEVDCLIRTSNCTTMRDDTTQQLSSKNPCSFID</sequence>
<evidence type="ECO:0000256" key="1">
    <source>
        <dbReference type="SAM" id="Coils"/>
    </source>
</evidence>
<organism evidence="2">
    <name type="scientific">Corethron hystrix</name>
    <dbReference type="NCBI Taxonomy" id="216773"/>
    <lineage>
        <taxon>Eukaryota</taxon>
        <taxon>Sar</taxon>
        <taxon>Stramenopiles</taxon>
        <taxon>Ochrophyta</taxon>
        <taxon>Bacillariophyta</taxon>
        <taxon>Coscinodiscophyceae</taxon>
        <taxon>Corethrophycidae</taxon>
        <taxon>Corethrales</taxon>
        <taxon>Corethraceae</taxon>
        <taxon>Corethron</taxon>
    </lineage>
</organism>
<reference evidence="2" key="1">
    <citation type="submission" date="2021-01" db="EMBL/GenBank/DDBJ databases">
        <authorList>
            <person name="Corre E."/>
            <person name="Pelletier E."/>
            <person name="Niang G."/>
            <person name="Scheremetjew M."/>
            <person name="Finn R."/>
            <person name="Kale V."/>
            <person name="Holt S."/>
            <person name="Cochrane G."/>
            <person name="Meng A."/>
            <person name="Brown T."/>
            <person name="Cohen L."/>
        </authorList>
    </citation>
    <scope>NUCLEOTIDE SEQUENCE</scope>
    <source>
        <strain evidence="2">308</strain>
    </source>
</reference>
<protein>
    <recommendedName>
        <fullName evidence="3">BAR domain-containing protein</fullName>
    </recommendedName>
</protein>
<evidence type="ECO:0000313" key="2">
    <source>
        <dbReference type="EMBL" id="CAD8892141.1"/>
    </source>
</evidence>